<dbReference type="AlphaFoldDB" id="A0A556U4T1"/>
<gene>
    <name evidence="2" type="ORF">Baya_8367</name>
</gene>
<comment type="caution">
    <text evidence="2">The sequence shown here is derived from an EMBL/GenBank/DDBJ whole genome shotgun (WGS) entry which is preliminary data.</text>
</comment>
<evidence type="ECO:0000313" key="2">
    <source>
        <dbReference type="EMBL" id="TSM68900.1"/>
    </source>
</evidence>
<feature type="region of interest" description="Disordered" evidence="1">
    <location>
        <begin position="1"/>
        <end position="28"/>
    </location>
</feature>
<keyword evidence="3" id="KW-1185">Reference proteome</keyword>
<protein>
    <submittedName>
        <fullName evidence="2">Uncharacterized protein</fullName>
    </submittedName>
</protein>
<organism evidence="2 3">
    <name type="scientific">Bagarius yarrelli</name>
    <name type="common">Goonch</name>
    <name type="synonym">Bagrus yarrelli</name>
    <dbReference type="NCBI Taxonomy" id="175774"/>
    <lineage>
        <taxon>Eukaryota</taxon>
        <taxon>Metazoa</taxon>
        <taxon>Chordata</taxon>
        <taxon>Craniata</taxon>
        <taxon>Vertebrata</taxon>
        <taxon>Euteleostomi</taxon>
        <taxon>Actinopterygii</taxon>
        <taxon>Neopterygii</taxon>
        <taxon>Teleostei</taxon>
        <taxon>Ostariophysi</taxon>
        <taxon>Siluriformes</taxon>
        <taxon>Sisoridae</taxon>
        <taxon>Sisorinae</taxon>
        <taxon>Bagarius</taxon>
    </lineage>
</organism>
<dbReference type="Proteomes" id="UP000319801">
    <property type="component" value="Unassembled WGS sequence"/>
</dbReference>
<accession>A0A556U4T1</accession>
<reference evidence="2 3" key="1">
    <citation type="journal article" date="2019" name="Genome Biol. Evol.">
        <title>Whole-Genome Sequencing of the Giant Devil Catfish, Bagarius yarrelli.</title>
        <authorList>
            <person name="Jiang W."/>
            <person name="Lv Y."/>
            <person name="Cheng L."/>
            <person name="Yang K."/>
            <person name="Chao B."/>
            <person name="Wang X."/>
            <person name="Li Y."/>
            <person name="Pan X."/>
            <person name="You X."/>
            <person name="Zhang Y."/>
            <person name="Yang J."/>
            <person name="Li J."/>
            <person name="Zhang X."/>
            <person name="Liu S."/>
            <person name="Sun C."/>
            <person name="Yang J."/>
            <person name="Shi Q."/>
        </authorList>
    </citation>
    <scope>NUCLEOTIDE SEQUENCE [LARGE SCALE GENOMIC DNA]</scope>
    <source>
        <strain evidence="2">JWS20170419001</strain>
        <tissue evidence="2">Muscle</tissue>
    </source>
</reference>
<feature type="compositionally biased region" description="Acidic residues" evidence="1">
    <location>
        <begin position="1"/>
        <end position="16"/>
    </location>
</feature>
<proteinExistence type="predicted"/>
<name>A0A556U4T1_BAGYA</name>
<evidence type="ECO:0000313" key="3">
    <source>
        <dbReference type="Proteomes" id="UP000319801"/>
    </source>
</evidence>
<evidence type="ECO:0000256" key="1">
    <source>
        <dbReference type="SAM" id="MobiDB-lite"/>
    </source>
</evidence>
<dbReference type="EMBL" id="VCAZ01000048">
    <property type="protein sequence ID" value="TSM68900.1"/>
    <property type="molecule type" value="Genomic_DNA"/>
</dbReference>
<sequence>MNSAEAADEAPNDSDTDAFFKPAYGDDGESNPICLTTGWILASEAGRIPLLFALNHRFGKLAAN</sequence>